<reference evidence="1" key="1">
    <citation type="submission" date="2014-11" db="EMBL/GenBank/DDBJ databases">
        <authorList>
            <person name="Otto D Thomas"/>
            <person name="Naeem Raeece"/>
        </authorList>
    </citation>
    <scope>NUCLEOTIDE SEQUENCE</scope>
</reference>
<sequence>MAVVGWGTNALCTLPEIKSTSQAINAWVGGDVEGARGVEEMGLEVAEVASLVGEEETAQEEAGEEEVVVTDRPLQVRGPREATHEVEGEAAAVRDYLDGNKANILDDPGFPHEEEVFDRQVQPTDGAFSRHLHMDVPCLFGGLLIPPQSFSTFREFLDAHEEEQPALFEENNQGEQMHIGGVDILFQQVIQGLPPYALRQRVDEGERGGRQVNRRVILGASLTRYEGARFA</sequence>
<proteinExistence type="predicted"/>
<dbReference type="EMBL" id="CDMZ01002586">
    <property type="protein sequence ID" value="CEM42994.1"/>
    <property type="molecule type" value="Genomic_DNA"/>
</dbReference>
<organism evidence="1">
    <name type="scientific">Chromera velia CCMP2878</name>
    <dbReference type="NCBI Taxonomy" id="1169474"/>
    <lineage>
        <taxon>Eukaryota</taxon>
        <taxon>Sar</taxon>
        <taxon>Alveolata</taxon>
        <taxon>Colpodellida</taxon>
        <taxon>Chromeraceae</taxon>
        <taxon>Chromera</taxon>
    </lineage>
</organism>
<evidence type="ECO:0000313" key="1">
    <source>
        <dbReference type="EMBL" id="CEM42994.1"/>
    </source>
</evidence>
<dbReference type="AlphaFoldDB" id="A0A0G4HFZ1"/>
<protein>
    <submittedName>
        <fullName evidence="1">Uncharacterized protein</fullName>
    </submittedName>
</protein>
<dbReference type="VEuPathDB" id="CryptoDB:Cvel_27199"/>
<gene>
    <name evidence="1" type="ORF">Cvel_27199</name>
</gene>
<accession>A0A0G4HFZ1</accession>
<name>A0A0G4HFZ1_9ALVE</name>